<accession>A0A5C6E4R3</accession>
<dbReference type="EMBL" id="SJPW01000015">
    <property type="protein sequence ID" value="TWU43665.1"/>
    <property type="molecule type" value="Genomic_DNA"/>
</dbReference>
<organism evidence="2 3">
    <name type="scientific">Rubripirellula tenax</name>
    <dbReference type="NCBI Taxonomy" id="2528015"/>
    <lineage>
        <taxon>Bacteria</taxon>
        <taxon>Pseudomonadati</taxon>
        <taxon>Planctomycetota</taxon>
        <taxon>Planctomycetia</taxon>
        <taxon>Pirellulales</taxon>
        <taxon>Pirellulaceae</taxon>
        <taxon>Rubripirellula</taxon>
    </lineage>
</organism>
<dbReference type="Proteomes" id="UP000318288">
    <property type="component" value="Unassembled WGS sequence"/>
</dbReference>
<keyword evidence="3" id="KW-1185">Reference proteome</keyword>
<sequence>MKQALILNPLIIQLVPRNIKPDVEGAKNTSNTPMRPLPEEKSDTMNNDSNDNDLGSSFNTLGPQDRRVCELIYKLRN</sequence>
<protein>
    <submittedName>
        <fullName evidence="2">Uncharacterized protein</fullName>
    </submittedName>
</protein>
<feature type="compositionally biased region" description="Low complexity" evidence="1">
    <location>
        <begin position="44"/>
        <end position="59"/>
    </location>
</feature>
<evidence type="ECO:0000313" key="2">
    <source>
        <dbReference type="EMBL" id="TWU43665.1"/>
    </source>
</evidence>
<proteinExistence type="predicted"/>
<evidence type="ECO:0000256" key="1">
    <source>
        <dbReference type="SAM" id="MobiDB-lite"/>
    </source>
</evidence>
<dbReference type="AlphaFoldDB" id="A0A5C6E4R3"/>
<comment type="caution">
    <text evidence="2">The sequence shown here is derived from an EMBL/GenBank/DDBJ whole genome shotgun (WGS) entry which is preliminary data.</text>
</comment>
<gene>
    <name evidence="2" type="ORF">Poly51_62440</name>
</gene>
<name>A0A5C6E4R3_9BACT</name>
<feature type="region of interest" description="Disordered" evidence="1">
    <location>
        <begin position="18"/>
        <end position="61"/>
    </location>
</feature>
<evidence type="ECO:0000313" key="3">
    <source>
        <dbReference type="Proteomes" id="UP000318288"/>
    </source>
</evidence>
<reference evidence="2 3" key="1">
    <citation type="submission" date="2019-02" db="EMBL/GenBank/DDBJ databases">
        <title>Deep-cultivation of Planctomycetes and their phenomic and genomic characterization uncovers novel biology.</title>
        <authorList>
            <person name="Wiegand S."/>
            <person name="Jogler M."/>
            <person name="Boedeker C."/>
            <person name="Pinto D."/>
            <person name="Vollmers J."/>
            <person name="Rivas-Marin E."/>
            <person name="Kohn T."/>
            <person name="Peeters S.H."/>
            <person name="Heuer A."/>
            <person name="Rast P."/>
            <person name="Oberbeckmann S."/>
            <person name="Bunk B."/>
            <person name="Jeske O."/>
            <person name="Meyerdierks A."/>
            <person name="Storesund J.E."/>
            <person name="Kallscheuer N."/>
            <person name="Luecker S."/>
            <person name="Lage O.M."/>
            <person name="Pohl T."/>
            <person name="Merkel B.J."/>
            <person name="Hornburger P."/>
            <person name="Mueller R.-W."/>
            <person name="Bruemmer F."/>
            <person name="Labrenz M."/>
            <person name="Spormann A.M."/>
            <person name="Op Den Camp H."/>
            <person name="Overmann J."/>
            <person name="Amann R."/>
            <person name="Jetten M.S.M."/>
            <person name="Mascher T."/>
            <person name="Medema M.H."/>
            <person name="Devos D.P."/>
            <person name="Kaster A.-K."/>
            <person name="Ovreas L."/>
            <person name="Rohde M."/>
            <person name="Galperin M.Y."/>
            <person name="Jogler C."/>
        </authorList>
    </citation>
    <scope>NUCLEOTIDE SEQUENCE [LARGE SCALE GENOMIC DNA]</scope>
    <source>
        <strain evidence="2 3">Poly51</strain>
    </source>
</reference>